<dbReference type="EC" id="1.7.1.17" evidence="6"/>
<keyword evidence="9" id="KW-1185">Reference proteome</keyword>
<dbReference type="RefSeq" id="WP_054208922.1">
    <property type="nucleotide sequence ID" value="NZ_LGSZ01000032.1"/>
</dbReference>
<evidence type="ECO:0000256" key="4">
    <source>
        <dbReference type="ARBA" id="ARBA00023027"/>
    </source>
</evidence>
<dbReference type="HAMAP" id="MF_01216">
    <property type="entry name" value="Azoreductase_type1"/>
    <property type="match status" value="1"/>
</dbReference>
<comment type="function">
    <text evidence="6">Quinone reductase that provides resistance to thiol-specific stress caused by electrophilic quinones.</text>
</comment>
<evidence type="ECO:0000256" key="1">
    <source>
        <dbReference type="ARBA" id="ARBA00022630"/>
    </source>
</evidence>
<dbReference type="GO" id="GO:0009055">
    <property type="term" value="F:electron transfer activity"/>
    <property type="evidence" value="ECO:0007669"/>
    <property type="project" value="UniProtKB-UniRule"/>
</dbReference>
<evidence type="ECO:0000256" key="5">
    <source>
        <dbReference type="ARBA" id="ARBA00048542"/>
    </source>
</evidence>
<dbReference type="Proteomes" id="UP000037822">
    <property type="component" value="Unassembled WGS sequence"/>
</dbReference>
<keyword evidence="2 6" id="KW-0288">FMN</keyword>
<comment type="caution">
    <text evidence="8">The sequence shown here is derived from an EMBL/GenBank/DDBJ whole genome shotgun (WGS) entry which is preliminary data.</text>
</comment>
<dbReference type="Gene3D" id="3.40.50.360">
    <property type="match status" value="1"/>
</dbReference>
<comment type="cofactor">
    <cofactor evidence="6">
        <name>FMN</name>
        <dbReference type="ChEBI" id="CHEBI:58210"/>
    </cofactor>
    <text evidence="6">Binds 1 FMN per subunit.</text>
</comment>
<evidence type="ECO:0000259" key="7">
    <source>
        <dbReference type="Pfam" id="PF02525"/>
    </source>
</evidence>
<comment type="caution">
    <text evidence="6">Lacks conserved residue(s) required for the propagation of feature annotation.</text>
</comment>
<organism evidence="8 9">
    <name type="scientific">Bosea vaviloviae</name>
    <dbReference type="NCBI Taxonomy" id="1526658"/>
    <lineage>
        <taxon>Bacteria</taxon>
        <taxon>Pseudomonadati</taxon>
        <taxon>Pseudomonadota</taxon>
        <taxon>Alphaproteobacteria</taxon>
        <taxon>Hyphomicrobiales</taxon>
        <taxon>Boseaceae</taxon>
        <taxon>Bosea</taxon>
    </lineage>
</organism>
<dbReference type="InterPro" id="IPR003680">
    <property type="entry name" value="Flavodoxin_fold"/>
</dbReference>
<name>A0A0N1F5M5_9HYPH</name>
<dbReference type="AlphaFoldDB" id="A0A0N1F5M5"/>
<dbReference type="PANTHER" id="PTHR43741">
    <property type="entry name" value="FMN-DEPENDENT NADH-AZOREDUCTASE 1"/>
    <property type="match status" value="1"/>
</dbReference>
<keyword evidence="3 6" id="KW-0560">Oxidoreductase</keyword>
<dbReference type="InterPro" id="IPR029039">
    <property type="entry name" value="Flavoprotein-like_sf"/>
</dbReference>
<comment type="similarity">
    <text evidence="6">Belongs to the azoreductase type 1 family.</text>
</comment>
<dbReference type="GO" id="GO:0016652">
    <property type="term" value="F:oxidoreductase activity, acting on NAD(P)H as acceptor"/>
    <property type="evidence" value="ECO:0007669"/>
    <property type="project" value="UniProtKB-UniRule"/>
</dbReference>
<dbReference type="SUPFAM" id="SSF52218">
    <property type="entry name" value="Flavoproteins"/>
    <property type="match status" value="1"/>
</dbReference>
<feature type="binding site" evidence="6">
    <location>
        <position position="10"/>
    </location>
    <ligand>
        <name>FMN</name>
        <dbReference type="ChEBI" id="CHEBI:58210"/>
    </ligand>
</feature>
<dbReference type="InterPro" id="IPR023048">
    <property type="entry name" value="NADH:quinone_OxRdtase_FMN_depd"/>
</dbReference>
<dbReference type="PANTHER" id="PTHR43741:SF4">
    <property type="entry name" value="FMN-DEPENDENT NADH:QUINONE OXIDOREDUCTASE"/>
    <property type="match status" value="1"/>
</dbReference>
<feature type="binding site" evidence="6">
    <location>
        <begin position="16"/>
        <end position="18"/>
    </location>
    <ligand>
        <name>FMN</name>
        <dbReference type="ChEBI" id="CHEBI:58210"/>
    </ligand>
</feature>
<evidence type="ECO:0000256" key="3">
    <source>
        <dbReference type="ARBA" id="ARBA00023002"/>
    </source>
</evidence>
<dbReference type="OrthoDB" id="9787136at2"/>
<proteinExistence type="inferred from homology"/>
<dbReference type="Pfam" id="PF02525">
    <property type="entry name" value="Flavodoxin_2"/>
    <property type="match status" value="1"/>
</dbReference>
<dbReference type="EMBL" id="LGSZ01000032">
    <property type="protein sequence ID" value="KPH80989.1"/>
    <property type="molecule type" value="Genomic_DNA"/>
</dbReference>
<dbReference type="EC" id="1.6.5.-" evidence="6"/>
<dbReference type="GO" id="GO:0010181">
    <property type="term" value="F:FMN binding"/>
    <property type="evidence" value="ECO:0007669"/>
    <property type="project" value="UniProtKB-UniRule"/>
</dbReference>
<gene>
    <name evidence="6" type="primary">azoR</name>
    <name evidence="8" type="ORF">AE618_10035</name>
</gene>
<dbReference type="GO" id="GO:0016655">
    <property type="term" value="F:oxidoreductase activity, acting on NAD(P)H, quinone or similar compound as acceptor"/>
    <property type="evidence" value="ECO:0007669"/>
    <property type="project" value="InterPro"/>
</dbReference>
<evidence type="ECO:0000256" key="6">
    <source>
        <dbReference type="HAMAP-Rule" id="MF_01216"/>
    </source>
</evidence>
<feature type="domain" description="Flavodoxin-like fold" evidence="7">
    <location>
        <begin position="3"/>
        <end position="203"/>
    </location>
</feature>
<dbReference type="InterPro" id="IPR050104">
    <property type="entry name" value="FMN-dep_NADH:Q_OxRdtase_AzoR1"/>
</dbReference>
<protein>
    <recommendedName>
        <fullName evidence="6">FMN dependent NADH:quinone oxidoreductase</fullName>
        <ecNumber evidence="6">1.6.5.-</ecNumber>
    </recommendedName>
    <alternativeName>
        <fullName evidence="6">Azo-dye reductase</fullName>
    </alternativeName>
    <alternativeName>
        <fullName evidence="6">FMN-dependent NADH-azo compound oxidoreductase</fullName>
    </alternativeName>
    <alternativeName>
        <fullName evidence="6">FMN-dependent NADH-azoreductase</fullName>
        <ecNumber evidence="6">1.7.1.17</ecNumber>
    </alternativeName>
</protein>
<comment type="subunit">
    <text evidence="6">Homodimer.</text>
</comment>
<keyword evidence="4 6" id="KW-0520">NAD</keyword>
<comment type="function">
    <text evidence="6">Also exhibits azoreductase activity. Catalyzes the reductive cleavage of the azo bond in aromatic azo compounds to the corresponding amines.</text>
</comment>
<sequence length="220" mass="23944">MTKLLFIKASPRGSDSRSVAVAEAYLSALKASRPDVEIDVIDLWQEDLPEFDGNSSNAKLTIIKGGTLDDTQQTAWGQISQIAGRFAAADEYLFAVPMWNGGIPYRLKLYIDIIHQPGILFGFDPASGYFGLLKGKTATLAYTSGVFAPDVDPRFGSDFHSTYLKWWLGQVGITAIQELRFQPTLRNADAEAAFALALANARQLAEDAVVSQVPLSTSSH</sequence>
<dbReference type="PATRIC" id="fig|1526658.3.peg.672"/>
<evidence type="ECO:0000313" key="9">
    <source>
        <dbReference type="Proteomes" id="UP000037822"/>
    </source>
</evidence>
<comment type="catalytic activity">
    <reaction evidence="6">
        <text>2 a quinone + NADH + H(+) = 2 a 1,4-benzosemiquinone + NAD(+)</text>
        <dbReference type="Rhea" id="RHEA:65952"/>
        <dbReference type="ChEBI" id="CHEBI:15378"/>
        <dbReference type="ChEBI" id="CHEBI:57540"/>
        <dbReference type="ChEBI" id="CHEBI:57945"/>
        <dbReference type="ChEBI" id="CHEBI:132124"/>
        <dbReference type="ChEBI" id="CHEBI:134225"/>
    </reaction>
</comment>
<evidence type="ECO:0000313" key="8">
    <source>
        <dbReference type="EMBL" id="KPH80989.1"/>
    </source>
</evidence>
<evidence type="ECO:0000256" key="2">
    <source>
        <dbReference type="ARBA" id="ARBA00022643"/>
    </source>
</evidence>
<reference evidence="8 9" key="1">
    <citation type="submission" date="2015-07" db="EMBL/GenBank/DDBJ databases">
        <title>Whole genome sequencing of Bosea vaviloviae isolated from cave pool.</title>
        <authorList>
            <person name="Tan N.E.H."/>
            <person name="Lee Y.P."/>
            <person name="Gan H.M."/>
            <person name="Barton H."/>
            <person name="Savka M.A."/>
        </authorList>
    </citation>
    <scope>NUCLEOTIDE SEQUENCE [LARGE SCALE GENOMIC DNA]</scope>
    <source>
        <strain evidence="8 9">SD260</strain>
    </source>
</reference>
<comment type="catalytic activity">
    <reaction evidence="5">
        <text>N,N-dimethyl-1,4-phenylenediamine + anthranilate + 2 NAD(+) = 2-(4-dimethylaminophenyl)diazenylbenzoate + 2 NADH + 2 H(+)</text>
        <dbReference type="Rhea" id="RHEA:55872"/>
        <dbReference type="ChEBI" id="CHEBI:15378"/>
        <dbReference type="ChEBI" id="CHEBI:15783"/>
        <dbReference type="ChEBI" id="CHEBI:16567"/>
        <dbReference type="ChEBI" id="CHEBI:57540"/>
        <dbReference type="ChEBI" id="CHEBI:57945"/>
        <dbReference type="ChEBI" id="CHEBI:71579"/>
        <dbReference type="EC" id="1.7.1.17"/>
    </reaction>
    <physiologicalReaction direction="right-to-left" evidence="5">
        <dbReference type="Rhea" id="RHEA:55874"/>
    </physiologicalReaction>
</comment>
<accession>A0A0N1F5M5</accession>
<keyword evidence="1 6" id="KW-0285">Flavoprotein</keyword>